<evidence type="ECO:0000313" key="3">
    <source>
        <dbReference type="EMBL" id="OGG46568.1"/>
    </source>
</evidence>
<dbReference type="EMBL" id="MFKF01000301">
    <property type="protein sequence ID" value="OGG46568.1"/>
    <property type="molecule type" value="Genomic_DNA"/>
</dbReference>
<gene>
    <name evidence="3" type="ORF">A3F84_18025</name>
</gene>
<dbReference type="PANTHER" id="PTHR46797">
    <property type="entry name" value="HTH-TYPE TRANSCRIPTIONAL REGULATOR"/>
    <property type="match status" value="1"/>
</dbReference>
<dbReference type="GO" id="GO:0005829">
    <property type="term" value="C:cytosol"/>
    <property type="evidence" value="ECO:0007669"/>
    <property type="project" value="TreeGrafter"/>
</dbReference>
<dbReference type="InterPro" id="IPR014710">
    <property type="entry name" value="RmlC-like_jellyroll"/>
</dbReference>
<dbReference type="SUPFAM" id="SSF51182">
    <property type="entry name" value="RmlC-like cupins"/>
    <property type="match status" value="1"/>
</dbReference>
<dbReference type="SUPFAM" id="SSF47413">
    <property type="entry name" value="lambda repressor-like DNA-binding domains"/>
    <property type="match status" value="1"/>
</dbReference>
<dbReference type="InterPro" id="IPR011051">
    <property type="entry name" value="RmlC_Cupin_sf"/>
</dbReference>
<dbReference type="Gene3D" id="2.60.120.10">
    <property type="entry name" value="Jelly Rolls"/>
    <property type="match status" value="1"/>
</dbReference>
<dbReference type="InterPro" id="IPR013096">
    <property type="entry name" value="Cupin_2"/>
</dbReference>
<dbReference type="Proteomes" id="UP000178606">
    <property type="component" value="Unassembled WGS sequence"/>
</dbReference>
<evidence type="ECO:0000259" key="2">
    <source>
        <dbReference type="PROSITE" id="PS50943"/>
    </source>
</evidence>
<evidence type="ECO:0000256" key="1">
    <source>
        <dbReference type="ARBA" id="ARBA00023125"/>
    </source>
</evidence>
<dbReference type="Gene3D" id="1.10.260.40">
    <property type="entry name" value="lambda repressor-like DNA-binding domains"/>
    <property type="match status" value="1"/>
</dbReference>
<dbReference type="CDD" id="cd02209">
    <property type="entry name" value="cupin_XRE_C"/>
    <property type="match status" value="1"/>
</dbReference>
<dbReference type="PROSITE" id="PS50943">
    <property type="entry name" value="HTH_CROC1"/>
    <property type="match status" value="1"/>
</dbReference>
<dbReference type="GO" id="GO:0003700">
    <property type="term" value="F:DNA-binding transcription factor activity"/>
    <property type="evidence" value="ECO:0007669"/>
    <property type="project" value="TreeGrafter"/>
</dbReference>
<protein>
    <recommendedName>
        <fullName evidence="2">HTH cro/C1-type domain-containing protein</fullName>
    </recommendedName>
</protein>
<evidence type="ECO:0000313" key="4">
    <source>
        <dbReference type="Proteomes" id="UP000178606"/>
    </source>
</evidence>
<dbReference type="PANTHER" id="PTHR46797:SF19">
    <property type="entry name" value="BLL2473 PROTEIN"/>
    <property type="match status" value="1"/>
</dbReference>
<organism evidence="3 4">
    <name type="scientific">Handelsmanbacteria sp. (strain RIFCSPLOWO2_12_FULL_64_10)</name>
    <dbReference type="NCBI Taxonomy" id="1817868"/>
    <lineage>
        <taxon>Bacteria</taxon>
        <taxon>Candidatus Handelsmaniibacteriota</taxon>
    </lineage>
</organism>
<dbReference type="InterPro" id="IPR050807">
    <property type="entry name" value="TransReg_Diox_bact_type"/>
</dbReference>
<dbReference type="CDD" id="cd00093">
    <property type="entry name" value="HTH_XRE"/>
    <property type="match status" value="1"/>
</dbReference>
<dbReference type="InterPro" id="IPR001387">
    <property type="entry name" value="Cro/C1-type_HTH"/>
</dbReference>
<reference evidence="3 4" key="1">
    <citation type="journal article" date="2016" name="Nat. Commun.">
        <title>Thousands of microbial genomes shed light on interconnected biogeochemical processes in an aquifer system.</title>
        <authorList>
            <person name="Anantharaman K."/>
            <person name="Brown C.T."/>
            <person name="Hug L.A."/>
            <person name="Sharon I."/>
            <person name="Castelle C.J."/>
            <person name="Probst A.J."/>
            <person name="Thomas B.C."/>
            <person name="Singh A."/>
            <person name="Wilkins M.J."/>
            <person name="Karaoz U."/>
            <person name="Brodie E.L."/>
            <person name="Williams K.H."/>
            <person name="Hubbard S.S."/>
            <person name="Banfield J.F."/>
        </authorList>
    </citation>
    <scope>NUCLEOTIDE SEQUENCE [LARGE SCALE GENOMIC DNA]</scope>
    <source>
        <strain evidence="4">RIFCSPLOWO2_12_FULL_64_10</strain>
    </source>
</reference>
<feature type="domain" description="HTH cro/C1-type" evidence="2">
    <location>
        <begin position="14"/>
        <end position="68"/>
    </location>
</feature>
<sequence>MDEATFKQQLSEKLTRLRERKGLTLTDVAASSGVPEDRLEGYEKGRALPAVGELMNLARVFDVSLSHFFTSGPPASRVEVVRSHERWKVQPQTDTAAVLNYSYEALSYRMTDKVMSPFHIEIPPSQGKEVEPLSHEGEEFHFILEGSAEFTVGQETYQLASGDAIYFDSRLPHSIRAMGFLPARMLACLVNVHRPSADESPMGRAHG</sequence>
<dbReference type="InterPro" id="IPR010982">
    <property type="entry name" value="Lambda_DNA-bd_dom_sf"/>
</dbReference>
<dbReference type="Pfam" id="PF07883">
    <property type="entry name" value="Cupin_2"/>
    <property type="match status" value="1"/>
</dbReference>
<proteinExistence type="predicted"/>
<name>A0A1F6CBH1_HANXR</name>
<accession>A0A1F6CBH1</accession>
<dbReference type="Pfam" id="PF13560">
    <property type="entry name" value="HTH_31"/>
    <property type="match status" value="1"/>
</dbReference>
<comment type="caution">
    <text evidence="3">The sequence shown here is derived from an EMBL/GenBank/DDBJ whole genome shotgun (WGS) entry which is preliminary data.</text>
</comment>
<dbReference type="GO" id="GO:0003677">
    <property type="term" value="F:DNA binding"/>
    <property type="evidence" value="ECO:0007669"/>
    <property type="project" value="UniProtKB-KW"/>
</dbReference>
<dbReference type="SMART" id="SM00530">
    <property type="entry name" value="HTH_XRE"/>
    <property type="match status" value="1"/>
</dbReference>
<keyword evidence="1" id="KW-0238">DNA-binding</keyword>
<dbReference type="AlphaFoldDB" id="A0A1F6CBH1"/>